<evidence type="ECO:0000313" key="2">
    <source>
        <dbReference type="EMBL" id="NBG89303.1"/>
    </source>
</evidence>
<comment type="caution">
    <text evidence="2">The sequence shown here is derived from an EMBL/GenBank/DDBJ whole genome shotgun (WGS) entry which is preliminary data.</text>
</comment>
<feature type="region of interest" description="Disordered" evidence="1">
    <location>
        <begin position="108"/>
        <end position="128"/>
    </location>
</feature>
<keyword evidence="3" id="KW-1185">Reference proteome</keyword>
<evidence type="ECO:0000313" key="3">
    <source>
        <dbReference type="Proteomes" id="UP000449710"/>
    </source>
</evidence>
<dbReference type="CDD" id="cd12953">
    <property type="entry name" value="MMP_TTHA0227"/>
    <property type="match status" value="1"/>
</dbReference>
<dbReference type="Gene3D" id="3.30.2010.20">
    <property type="match status" value="1"/>
</dbReference>
<dbReference type="RefSeq" id="WP_160722835.1">
    <property type="nucleotide sequence ID" value="NZ_SUMG01000021.1"/>
</dbReference>
<evidence type="ECO:0000256" key="1">
    <source>
        <dbReference type="SAM" id="MobiDB-lite"/>
    </source>
</evidence>
<feature type="compositionally biased region" description="Basic residues" evidence="1">
    <location>
        <begin position="119"/>
        <end position="128"/>
    </location>
</feature>
<dbReference type="InterPro" id="IPR038555">
    <property type="entry name" value="Zincin_1_sf"/>
</dbReference>
<reference evidence="2 3" key="1">
    <citation type="submission" date="2019-04" db="EMBL/GenBank/DDBJ databases">
        <title>Isachenkonia alkalipeptolytica gen. nov. sp. nov. a new anaerobic, alkiliphilic organothrophic bacterium capable to reduce synthesized ferrihydrite isolated from a soda lake.</title>
        <authorList>
            <person name="Toshchakov S.V."/>
            <person name="Zavarzina D.G."/>
            <person name="Zhilina T.N."/>
            <person name="Kostrikina N.A."/>
            <person name="Kublanov I.V."/>
        </authorList>
    </citation>
    <scope>NUCLEOTIDE SEQUENCE [LARGE SCALE GENOMIC DNA]</scope>
    <source>
        <strain evidence="2 3">Z-1701</strain>
    </source>
</reference>
<name>A0AA43XM18_9CLOT</name>
<dbReference type="EMBL" id="SUMG01000021">
    <property type="protein sequence ID" value="NBG89303.1"/>
    <property type="molecule type" value="Genomic_DNA"/>
</dbReference>
<organism evidence="2 3">
    <name type="scientific">Isachenkonia alkalipeptolytica</name>
    <dbReference type="NCBI Taxonomy" id="2565777"/>
    <lineage>
        <taxon>Bacteria</taxon>
        <taxon>Bacillati</taxon>
        <taxon>Bacillota</taxon>
        <taxon>Clostridia</taxon>
        <taxon>Eubacteriales</taxon>
        <taxon>Clostridiaceae</taxon>
        <taxon>Isachenkonia</taxon>
    </lineage>
</organism>
<protein>
    <submittedName>
        <fullName evidence="2">Metallopeptidase family protein</fullName>
    </submittedName>
</protein>
<sequence length="128" mass="15388">MSEFPSFEETREMLDEIAEEVPEAFYRELHGGIILIPEEKKHRESKEAGNLYIMGEYHRNAMGRKILIYYGSFKKMYPKAPIHILRKKLKDTLLHEFTHHIESLAGERGLEKKDEEKMHRYRQRRNKN</sequence>
<proteinExistence type="predicted"/>
<dbReference type="Proteomes" id="UP000449710">
    <property type="component" value="Unassembled WGS sequence"/>
</dbReference>
<dbReference type="SUPFAM" id="SSF55486">
    <property type="entry name" value="Metalloproteases ('zincins'), catalytic domain"/>
    <property type="match status" value="1"/>
</dbReference>
<accession>A0AA43XM18</accession>
<gene>
    <name evidence="2" type="ORF">ISALK_12460</name>
</gene>
<feature type="compositionally biased region" description="Basic and acidic residues" evidence="1">
    <location>
        <begin position="108"/>
        <end position="118"/>
    </location>
</feature>
<dbReference type="AlphaFoldDB" id="A0AA43XM18"/>